<evidence type="ECO:0000256" key="4">
    <source>
        <dbReference type="ARBA" id="ARBA00023203"/>
    </source>
</evidence>
<keyword evidence="4" id="KW-0009">Actin-binding</keyword>
<evidence type="ECO:0000313" key="8">
    <source>
        <dbReference type="Proteomes" id="UP000504612"/>
    </source>
</evidence>
<feature type="domain" description="Fascin-like" evidence="7">
    <location>
        <begin position="259"/>
        <end position="362"/>
    </location>
</feature>
<dbReference type="GO" id="GO:0030175">
    <property type="term" value="C:filopodium"/>
    <property type="evidence" value="ECO:0007669"/>
    <property type="project" value="TreeGrafter"/>
</dbReference>
<evidence type="ECO:0000259" key="7">
    <source>
        <dbReference type="Pfam" id="PF06268"/>
    </source>
</evidence>
<dbReference type="GO" id="GO:0030027">
    <property type="term" value="C:lamellipodium"/>
    <property type="evidence" value="ECO:0007669"/>
    <property type="project" value="TreeGrafter"/>
</dbReference>
<dbReference type="InterPro" id="IPR010431">
    <property type="entry name" value="Fascin"/>
</dbReference>
<dbReference type="GO" id="GO:0031253">
    <property type="term" value="C:cell projection membrane"/>
    <property type="evidence" value="ECO:0007669"/>
    <property type="project" value="TreeGrafter"/>
</dbReference>
<dbReference type="GO" id="GO:0007163">
    <property type="term" value="P:establishment or maintenance of cell polarity"/>
    <property type="evidence" value="ECO:0007669"/>
    <property type="project" value="TreeGrafter"/>
</dbReference>
<evidence type="ECO:0000256" key="2">
    <source>
        <dbReference type="ARBA" id="ARBA00007415"/>
    </source>
</evidence>
<dbReference type="GO" id="GO:0030426">
    <property type="term" value="C:growth cone"/>
    <property type="evidence" value="ECO:0007669"/>
    <property type="project" value="TreeGrafter"/>
</dbReference>
<dbReference type="GO" id="GO:0015629">
    <property type="term" value="C:actin cytoskeleton"/>
    <property type="evidence" value="ECO:0007669"/>
    <property type="project" value="TreeGrafter"/>
</dbReference>
<feature type="region of interest" description="Disordered" evidence="6">
    <location>
        <begin position="391"/>
        <end position="451"/>
    </location>
</feature>
<organism evidence="8 9">
    <name type="scientific">Notechis scutatus</name>
    <name type="common">mainland tiger snake</name>
    <dbReference type="NCBI Taxonomy" id="8663"/>
    <lineage>
        <taxon>Eukaryota</taxon>
        <taxon>Metazoa</taxon>
        <taxon>Chordata</taxon>
        <taxon>Craniata</taxon>
        <taxon>Vertebrata</taxon>
        <taxon>Euteleostomi</taxon>
        <taxon>Lepidosauria</taxon>
        <taxon>Squamata</taxon>
        <taxon>Bifurcata</taxon>
        <taxon>Unidentata</taxon>
        <taxon>Episquamata</taxon>
        <taxon>Toxicofera</taxon>
        <taxon>Serpentes</taxon>
        <taxon>Colubroidea</taxon>
        <taxon>Elapidae</taxon>
        <taxon>Hydrophiinae</taxon>
        <taxon>Notechis</taxon>
    </lineage>
</organism>
<evidence type="ECO:0000256" key="6">
    <source>
        <dbReference type="SAM" id="MobiDB-lite"/>
    </source>
</evidence>
<keyword evidence="3" id="KW-0963">Cytoplasm</keyword>
<feature type="domain" description="Fascin-like" evidence="7">
    <location>
        <begin position="11"/>
        <end position="110"/>
    </location>
</feature>
<dbReference type="PANTHER" id="PTHR10551">
    <property type="entry name" value="FASCIN"/>
    <property type="match status" value="1"/>
</dbReference>
<dbReference type="RefSeq" id="XP_026543657.1">
    <property type="nucleotide sequence ID" value="XM_026687872.1"/>
</dbReference>
<dbReference type="GO" id="GO:0051017">
    <property type="term" value="P:actin filament bundle assembly"/>
    <property type="evidence" value="ECO:0007669"/>
    <property type="project" value="TreeGrafter"/>
</dbReference>
<dbReference type="GO" id="GO:0005902">
    <property type="term" value="C:microvillus"/>
    <property type="evidence" value="ECO:0007669"/>
    <property type="project" value="TreeGrafter"/>
</dbReference>
<dbReference type="PANTHER" id="PTHR10551:SF1">
    <property type="entry name" value="FASCIN-3"/>
    <property type="match status" value="1"/>
</dbReference>
<dbReference type="InterPro" id="IPR008999">
    <property type="entry name" value="Actin-crosslinking"/>
</dbReference>
<dbReference type="Gene3D" id="2.80.10.50">
    <property type="match status" value="3"/>
</dbReference>
<protein>
    <submittedName>
        <fullName evidence="9">Fascin-3 isoform X1</fullName>
    </submittedName>
</protein>
<dbReference type="GeneID" id="113425652"/>
<evidence type="ECO:0000256" key="5">
    <source>
        <dbReference type="ARBA" id="ARBA00023212"/>
    </source>
</evidence>
<feature type="compositionally biased region" description="Pro residues" evidence="6">
    <location>
        <begin position="410"/>
        <end position="420"/>
    </location>
</feature>
<gene>
    <name evidence="9" type="primary">FSCN3</name>
</gene>
<dbReference type="CTD" id="29999"/>
<dbReference type="AlphaFoldDB" id="A0A6J1VKG8"/>
<dbReference type="GO" id="GO:0001726">
    <property type="term" value="C:ruffle"/>
    <property type="evidence" value="ECO:0007669"/>
    <property type="project" value="TreeGrafter"/>
</dbReference>
<dbReference type="Proteomes" id="UP000504612">
    <property type="component" value="Unplaced"/>
</dbReference>
<name>A0A6J1VKG8_9SAUR</name>
<accession>A0A6J1VKG8</accession>
<evidence type="ECO:0000313" key="9">
    <source>
        <dbReference type="RefSeq" id="XP_026543657.1"/>
    </source>
</evidence>
<dbReference type="InterPro" id="IPR022768">
    <property type="entry name" value="Fascin-like_dom"/>
</dbReference>
<comment type="similarity">
    <text evidence="2">Belongs to the fascin family.</text>
</comment>
<comment type="subcellular location">
    <subcellularLocation>
        <location evidence="1">Cytoplasm</location>
        <location evidence="1">Cytoskeleton</location>
    </subcellularLocation>
</comment>
<dbReference type="SUPFAM" id="SSF50405">
    <property type="entry name" value="Actin-crosslinking proteins"/>
    <property type="match status" value="3"/>
</dbReference>
<evidence type="ECO:0000256" key="1">
    <source>
        <dbReference type="ARBA" id="ARBA00004245"/>
    </source>
</evidence>
<reference evidence="9" key="1">
    <citation type="submission" date="2025-08" db="UniProtKB">
        <authorList>
            <consortium name="RefSeq"/>
        </authorList>
    </citation>
    <scope>IDENTIFICATION</scope>
</reference>
<dbReference type="GO" id="GO:0030674">
    <property type="term" value="F:protein-macromolecule adaptor activity"/>
    <property type="evidence" value="ECO:0007669"/>
    <property type="project" value="InterPro"/>
</dbReference>
<proteinExistence type="inferred from homology"/>
<dbReference type="GO" id="GO:0005737">
    <property type="term" value="C:cytoplasm"/>
    <property type="evidence" value="ECO:0007669"/>
    <property type="project" value="TreeGrafter"/>
</dbReference>
<evidence type="ECO:0000256" key="3">
    <source>
        <dbReference type="ARBA" id="ARBA00022490"/>
    </source>
</evidence>
<keyword evidence="5" id="KW-0206">Cytoskeleton</keyword>
<dbReference type="GO" id="GO:0051015">
    <property type="term" value="F:actin filament binding"/>
    <property type="evidence" value="ECO:0007669"/>
    <property type="project" value="InterPro"/>
</dbReference>
<dbReference type="KEGG" id="nss:113425652"/>
<keyword evidence="8" id="KW-1185">Reference proteome</keyword>
<sequence>MQIGLVNWTGGYLTCECYGDGVSVLGSSLGKKQTWKLRVTTEQGKQDVVALVGHQGQHLLVEADGTVRCGRPVAEKQSRFLLEVHPSGAWTLQQLESQKFLESDGEDVFCVARGLTAHHLWMPQLAEHAHVVLFNPSSQLYARTDPELNRVWVDAPVPYLEECGFLLRFRKGACHLETSTHKFVSRAEKLAAMPSAETAFHLNLKPGCLAFLTDMEGHVLYPQGSRGLLCLGDHPEENEEWFVIQRCPPWVSLRTRANRFVSIISDSEVYAGPKKLSPMSTFLFEMDSNSQTVQIKGVHHKYLAQRPFRSVLANGAAKEAETRFQVLWHYGKVFLRAPGGRYLGTLPVGLLVVRAAHPGKEDLCLAGSPGLHTFSGCSCGPWRGGGAEFGLGRPSFLPRPPNSLRSSSPNPTPLYPPPSAPWRSLAHPPRPPCTADSAPLALSIPRAPPPRPVAEAIRQPCPSSFSTDQLWGAGRALPGLTTVGFS</sequence>
<dbReference type="Pfam" id="PF06268">
    <property type="entry name" value="Fascin"/>
    <property type="match status" value="2"/>
</dbReference>
<dbReference type="GO" id="GO:0016477">
    <property type="term" value="P:cell migration"/>
    <property type="evidence" value="ECO:0007669"/>
    <property type="project" value="TreeGrafter"/>
</dbReference>